<name>A0AAV0I7B9_9ROSI</name>
<dbReference type="Proteomes" id="UP001154282">
    <property type="component" value="Unassembled WGS sequence"/>
</dbReference>
<gene>
    <name evidence="1" type="ORF">LITE_LOCUS7613</name>
</gene>
<dbReference type="AlphaFoldDB" id="A0AAV0I7B9"/>
<accession>A0AAV0I7B9</accession>
<protein>
    <submittedName>
        <fullName evidence="1">Uncharacterized protein</fullName>
    </submittedName>
</protein>
<dbReference type="EMBL" id="CAMGYJ010000003">
    <property type="protein sequence ID" value="CAI0392618.1"/>
    <property type="molecule type" value="Genomic_DNA"/>
</dbReference>
<sequence length="59" mass="6975">KQPKLVKDPCPLSICFSSLGRHRSSLLLAFSRLAKETVRIELNRPRRFRSRRNGGWRWP</sequence>
<comment type="caution">
    <text evidence="1">The sequence shown here is derived from an EMBL/GenBank/DDBJ whole genome shotgun (WGS) entry which is preliminary data.</text>
</comment>
<reference evidence="1" key="1">
    <citation type="submission" date="2022-08" db="EMBL/GenBank/DDBJ databases">
        <authorList>
            <person name="Gutierrez-Valencia J."/>
        </authorList>
    </citation>
    <scope>NUCLEOTIDE SEQUENCE</scope>
</reference>
<feature type="non-terminal residue" evidence="1">
    <location>
        <position position="1"/>
    </location>
</feature>
<proteinExistence type="predicted"/>
<evidence type="ECO:0000313" key="1">
    <source>
        <dbReference type="EMBL" id="CAI0392618.1"/>
    </source>
</evidence>
<keyword evidence="2" id="KW-1185">Reference proteome</keyword>
<evidence type="ECO:0000313" key="2">
    <source>
        <dbReference type="Proteomes" id="UP001154282"/>
    </source>
</evidence>
<organism evidence="1 2">
    <name type="scientific">Linum tenue</name>
    <dbReference type="NCBI Taxonomy" id="586396"/>
    <lineage>
        <taxon>Eukaryota</taxon>
        <taxon>Viridiplantae</taxon>
        <taxon>Streptophyta</taxon>
        <taxon>Embryophyta</taxon>
        <taxon>Tracheophyta</taxon>
        <taxon>Spermatophyta</taxon>
        <taxon>Magnoliopsida</taxon>
        <taxon>eudicotyledons</taxon>
        <taxon>Gunneridae</taxon>
        <taxon>Pentapetalae</taxon>
        <taxon>rosids</taxon>
        <taxon>fabids</taxon>
        <taxon>Malpighiales</taxon>
        <taxon>Linaceae</taxon>
        <taxon>Linum</taxon>
    </lineage>
</organism>